<dbReference type="InterPro" id="IPR013324">
    <property type="entry name" value="RNA_pol_sigma_r3/r4-like"/>
</dbReference>
<sequence length="120" mass="12982">MGCLMGDVYTPGVVCAALSLVFCQHGFDGPIGEDVPRVEPGMPRAKRDPGHVGNLSCVVVDVEAGLRALLPVWRQMLVLKYVCGWTRVELAARFQCDVSVVDRVLLKAPQLMCDVLNGDA</sequence>
<proteinExistence type="predicted"/>
<organism evidence="1">
    <name type="scientific">Phage sp. ctesc4</name>
    <dbReference type="NCBI Taxonomy" id="2828008"/>
    <lineage>
        <taxon>Viruses</taxon>
    </lineage>
</organism>
<dbReference type="SUPFAM" id="SSF88659">
    <property type="entry name" value="Sigma3 and sigma4 domains of RNA polymerase sigma factors"/>
    <property type="match status" value="1"/>
</dbReference>
<evidence type="ECO:0000313" key="1">
    <source>
        <dbReference type="EMBL" id="DAF61085.1"/>
    </source>
</evidence>
<accession>A0A8S5TCR0</accession>
<protein>
    <submittedName>
        <fullName evidence="1">Anti-sigma F factor</fullName>
    </submittedName>
</protein>
<dbReference type="EMBL" id="BK032802">
    <property type="protein sequence ID" value="DAF61085.1"/>
    <property type="molecule type" value="Genomic_DNA"/>
</dbReference>
<reference evidence="1" key="1">
    <citation type="journal article" date="2021" name="Proc. Natl. Acad. Sci. U.S.A.">
        <title>A Catalog of Tens of Thousands of Viruses from Human Metagenomes Reveals Hidden Associations with Chronic Diseases.</title>
        <authorList>
            <person name="Tisza M.J."/>
            <person name="Buck C.B."/>
        </authorList>
    </citation>
    <scope>NUCLEOTIDE SEQUENCE</scope>
    <source>
        <strain evidence="1">Ctesc4</strain>
    </source>
</reference>
<name>A0A8S5TCR0_9VIRU</name>